<dbReference type="SUPFAM" id="SSF53474">
    <property type="entry name" value="alpha/beta-Hydrolases"/>
    <property type="match status" value="1"/>
</dbReference>
<evidence type="ECO:0000313" key="15">
    <source>
        <dbReference type="Proteomes" id="UP000000539"/>
    </source>
</evidence>
<evidence type="ECO:0000256" key="13">
    <source>
        <dbReference type="ARBA" id="ARBA00079023"/>
    </source>
</evidence>
<name>A0A8V1A9H7_CHICK</name>
<keyword evidence="16" id="KW-1267">Proteomics identification</keyword>
<dbReference type="Ensembl" id="ENSGALT00010066698.1">
    <property type="protein sequence ID" value="ENSGALP00010040839.1"/>
    <property type="gene ID" value="ENSGALG00010027538.1"/>
</dbReference>
<protein>
    <recommendedName>
        <fullName evidence="12">Protein ABHD14A</fullName>
    </recommendedName>
    <alternativeName>
        <fullName evidence="13">Alpha/beta hydrolase domain-containing protein 14A</fullName>
    </alternativeName>
</protein>
<dbReference type="InterPro" id="IPR029058">
    <property type="entry name" value="AB_hydrolase_fold"/>
</dbReference>
<keyword evidence="3" id="KW-0963">Cytoplasm</keyword>
<evidence type="ECO:0000256" key="12">
    <source>
        <dbReference type="ARBA" id="ARBA00073591"/>
    </source>
</evidence>
<reference evidence="14" key="3">
    <citation type="submission" date="2025-09" db="UniProtKB">
        <authorList>
            <consortium name="Ensembl"/>
        </authorList>
    </citation>
    <scope>IDENTIFICATION</scope>
    <source>
        <strain evidence="14">broiler</strain>
    </source>
</reference>
<evidence type="ECO:0000256" key="10">
    <source>
        <dbReference type="ARBA" id="ARBA00037942"/>
    </source>
</evidence>
<evidence type="ECO:0000256" key="2">
    <source>
        <dbReference type="ARBA" id="ARBA00004606"/>
    </source>
</evidence>
<dbReference type="PANTHER" id="PTHR46197">
    <property type="entry name" value="PROTEIN ABHD14B-LIKE"/>
    <property type="match status" value="1"/>
</dbReference>
<sequence length="253" mass="26924">SGGAAWRARPRAGGWNRALPSPARVEPTMPRGRAALLALGALLACGLLLLPPAARRHVPARLPANATVRAGVAWVGRRPDVLLLHGQAFSSGTWQALGTLALLAAEGHRAVAIDLPGRSESAGAVARGRGRAAFLRHVVQRLGLRRPVLVSPSMSGRFALPFLLAHGRQLAGFVPIAPVGTREYGAVQYQQVQTPTLILYGDRDTGLGQQALQSLRHLPKHRVVVLPGAGHACYMDKPEDFHRALLGFLGQLQ</sequence>
<evidence type="ECO:0007829" key="16">
    <source>
        <dbReference type="PeptideAtlas" id="A0A8V1A9H7"/>
    </source>
</evidence>
<keyword evidence="8" id="KW-0472">Membrane</keyword>
<proteinExistence type="evidence at protein level"/>
<keyword evidence="9" id="KW-0325">Glycoprotein</keyword>
<dbReference type="PANTHER" id="PTHR46197:SF1">
    <property type="entry name" value="PROTEIN ABHD14A"/>
    <property type="match status" value="1"/>
</dbReference>
<keyword evidence="4" id="KW-0812">Transmembrane</keyword>
<evidence type="ECO:0000256" key="9">
    <source>
        <dbReference type="ARBA" id="ARBA00023180"/>
    </source>
</evidence>
<evidence type="ECO:0000256" key="1">
    <source>
        <dbReference type="ARBA" id="ARBA00004496"/>
    </source>
</evidence>
<comment type="subcellular location">
    <subcellularLocation>
        <location evidence="1">Cytoplasm</location>
    </subcellularLocation>
    <subcellularLocation>
        <location evidence="2">Membrane</location>
        <topology evidence="2">Single-pass type II membrane protein</topology>
    </subcellularLocation>
</comment>
<evidence type="ECO:0000256" key="7">
    <source>
        <dbReference type="ARBA" id="ARBA00022989"/>
    </source>
</evidence>
<reference evidence="14" key="1">
    <citation type="submission" date="2020-11" db="EMBL/GenBank/DDBJ databases">
        <title>Gallus gallus (Chicken) genome, bGalGal1, GRCg7b, maternal haplotype autosomes + Z &amp; W.</title>
        <authorList>
            <person name="Warren W."/>
            <person name="Formenti G."/>
            <person name="Fedrigo O."/>
            <person name="Haase B."/>
            <person name="Mountcastle J."/>
            <person name="Balacco J."/>
            <person name="Tracey A."/>
            <person name="Schneider V."/>
            <person name="Okimoto R."/>
            <person name="Cheng H."/>
            <person name="Hawken R."/>
            <person name="Howe K."/>
            <person name="Jarvis E.D."/>
        </authorList>
    </citation>
    <scope>NUCLEOTIDE SEQUENCE [LARGE SCALE GENOMIC DNA]</scope>
    <source>
        <strain evidence="14">Broiler</strain>
    </source>
</reference>
<keyword evidence="7" id="KW-1133">Transmembrane helix</keyword>
<evidence type="ECO:0000256" key="11">
    <source>
        <dbReference type="ARBA" id="ARBA00056841"/>
    </source>
</evidence>
<evidence type="ECO:0000256" key="8">
    <source>
        <dbReference type="ARBA" id="ARBA00023136"/>
    </source>
</evidence>
<keyword evidence="15" id="KW-1185">Reference proteome</keyword>
<evidence type="ECO:0000256" key="3">
    <source>
        <dbReference type="ARBA" id="ARBA00022490"/>
    </source>
</evidence>
<accession>A0A8V1A9H7</accession>
<dbReference type="GO" id="GO:0005737">
    <property type="term" value="C:cytoplasm"/>
    <property type="evidence" value="ECO:0000318"/>
    <property type="project" value="GO_Central"/>
</dbReference>
<keyword evidence="6" id="KW-0735">Signal-anchor</keyword>
<evidence type="ECO:0000256" key="4">
    <source>
        <dbReference type="ARBA" id="ARBA00022692"/>
    </source>
</evidence>
<dbReference type="GO" id="GO:0016787">
    <property type="term" value="F:hydrolase activity"/>
    <property type="evidence" value="ECO:0007669"/>
    <property type="project" value="UniProtKB-KW"/>
</dbReference>
<reference evidence="14" key="2">
    <citation type="submission" date="2025-08" db="UniProtKB">
        <authorList>
            <consortium name="Ensembl"/>
        </authorList>
    </citation>
    <scope>IDENTIFICATION</scope>
    <source>
        <strain evidence="14">broiler</strain>
    </source>
</reference>
<evidence type="ECO:0000256" key="6">
    <source>
        <dbReference type="ARBA" id="ARBA00022968"/>
    </source>
</evidence>
<dbReference type="AlphaFoldDB" id="A0A8V1A9H7"/>
<dbReference type="Proteomes" id="UP000000539">
    <property type="component" value="Chromosome 12"/>
</dbReference>
<dbReference type="GeneTree" id="ENSGT00940000161296"/>
<evidence type="ECO:0000313" key="14">
    <source>
        <dbReference type="Ensembl" id="ENSGALP00010040839.1"/>
    </source>
</evidence>
<dbReference type="FunFam" id="3.40.50.1820:FF:000093">
    <property type="entry name" value="protein ABHD14A isoform X1"/>
    <property type="match status" value="1"/>
</dbReference>
<comment type="function">
    <text evidence="11">Possible role in granule neuron development.</text>
</comment>
<dbReference type="GO" id="GO:0016020">
    <property type="term" value="C:membrane"/>
    <property type="evidence" value="ECO:0007669"/>
    <property type="project" value="UniProtKB-SubCell"/>
</dbReference>
<comment type="similarity">
    <text evidence="10">Belongs to the AB hydrolase superfamily. ABHD14 family.</text>
</comment>
<organism evidence="14 15">
    <name type="scientific">Gallus gallus</name>
    <name type="common">Chicken</name>
    <dbReference type="NCBI Taxonomy" id="9031"/>
    <lineage>
        <taxon>Eukaryota</taxon>
        <taxon>Metazoa</taxon>
        <taxon>Chordata</taxon>
        <taxon>Craniata</taxon>
        <taxon>Vertebrata</taxon>
        <taxon>Euteleostomi</taxon>
        <taxon>Archelosauria</taxon>
        <taxon>Archosauria</taxon>
        <taxon>Dinosauria</taxon>
        <taxon>Saurischia</taxon>
        <taxon>Theropoda</taxon>
        <taxon>Coelurosauria</taxon>
        <taxon>Aves</taxon>
        <taxon>Neognathae</taxon>
        <taxon>Galloanserae</taxon>
        <taxon>Galliformes</taxon>
        <taxon>Phasianidae</taxon>
        <taxon>Phasianinae</taxon>
        <taxon>Gallus</taxon>
    </lineage>
</organism>
<evidence type="ECO:0000256" key="5">
    <source>
        <dbReference type="ARBA" id="ARBA00022801"/>
    </source>
</evidence>
<keyword evidence="5" id="KW-0378">Hydrolase</keyword>
<dbReference type="Gene3D" id="3.40.50.1820">
    <property type="entry name" value="alpha/beta hydrolase"/>
    <property type="match status" value="1"/>
</dbReference>